<keyword evidence="2" id="KW-0805">Transcription regulation</keyword>
<dbReference type="Gene3D" id="1.10.357.10">
    <property type="entry name" value="Tetracycline Repressor, domain 2"/>
    <property type="match status" value="1"/>
</dbReference>
<keyword evidence="3 5" id="KW-0238">DNA-binding</keyword>
<dbReference type="PROSITE" id="PS50943">
    <property type="entry name" value="HTH_CROC1"/>
    <property type="match status" value="1"/>
</dbReference>
<dbReference type="PRINTS" id="PR00455">
    <property type="entry name" value="HTHTETR"/>
</dbReference>
<organism evidence="9 10">
    <name type="scientific">Zhihengliuella salsuginis</name>
    <dbReference type="NCBI Taxonomy" id="578222"/>
    <lineage>
        <taxon>Bacteria</taxon>
        <taxon>Bacillati</taxon>
        <taxon>Actinomycetota</taxon>
        <taxon>Actinomycetes</taxon>
        <taxon>Micrococcales</taxon>
        <taxon>Micrococcaceae</taxon>
        <taxon>Zhihengliuella</taxon>
    </lineage>
</organism>
<keyword evidence="4" id="KW-0804">Transcription</keyword>
<dbReference type="SUPFAM" id="SSF48498">
    <property type="entry name" value="Tetracyclin repressor-like, C-terminal domain"/>
    <property type="match status" value="1"/>
</dbReference>
<dbReference type="SUPFAM" id="SSF46689">
    <property type="entry name" value="Homeodomain-like"/>
    <property type="match status" value="1"/>
</dbReference>
<dbReference type="SUPFAM" id="SSF47413">
    <property type="entry name" value="lambda repressor-like DNA-binding domains"/>
    <property type="match status" value="1"/>
</dbReference>
<accession>A0ABQ3G9Q7</accession>
<dbReference type="InterPro" id="IPR050109">
    <property type="entry name" value="HTH-type_TetR-like_transc_reg"/>
</dbReference>
<dbReference type="CDD" id="cd00093">
    <property type="entry name" value="HTH_XRE"/>
    <property type="match status" value="1"/>
</dbReference>
<dbReference type="InterPro" id="IPR039538">
    <property type="entry name" value="BetI_C"/>
</dbReference>
<dbReference type="PANTHER" id="PTHR30055:SF234">
    <property type="entry name" value="HTH-TYPE TRANSCRIPTIONAL REGULATOR BETI"/>
    <property type="match status" value="1"/>
</dbReference>
<dbReference type="InterPro" id="IPR036271">
    <property type="entry name" value="Tet_transcr_reg_TetR-rel_C_sf"/>
</dbReference>
<dbReference type="Pfam" id="PF13977">
    <property type="entry name" value="TetR_C_6"/>
    <property type="match status" value="1"/>
</dbReference>
<evidence type="ECO:0000256" key="5">
    <source>
        <dbReference type="PROSITE-ProRule" id="PRU00335"/>
    </source>
</evidence>
<dbReference type="InterPro" id="IPR010982">
    <property type="entry name" value="Lambda_DNA-bd_dom_sf"/>
</dbReference>
<name>A0ABQ3G9Q7_9MICC</name>
<evidence type="ECO:0000313" key="9">
    <source>
        <dbReference type="EMBL" id="GHC99007.1"/>
    </source>
</evidence>
<evidence type="ECO:0000259" key="8">
    <source>
        <dbReference type="PROSITE" id="PS50977"/>
    </source>
</evidence>
<feature type="region of interest" description="Disordered" evidence="6">
    <location>
        <begin position="1"/>
        <end position="23"/>
    </location>
</feature>
<evidence type="ECO:0000256" key="3">
    <source>
        <dbReference type="ARBA" id="ARBA00023125"/>
    </source>
</evidence>
<feature type="compositionally biased region" description="Polar residues" evidence="6">
    <location>
        <begin position="1"/>
        <end position="14"/>
    </location>
</feature>
<feature type="domain" description="HTH tetR-type" evidence="8">
    <location>
        <begin position="107"/>
        <end position="167"/>
    </location>
</feature>
<dbReference type="PANTHER" id="PTHR30055">
    <property type="entry name" value="HTH-TYPE TRANSCRIPTIONAL REGULATOR RUTR"/>
    <property type="match status" value="1"/>
</dbReference>
<feature type="domain" description="HTH cro/C1-type" evidence="7">
    <location>
        <begin position="36"/>
        <end position="80"/>
    </location>
</feature>
<evidence type="ECO:0000256" key="1">
    <source>
        <dbReference type="ARBA" id="ARBA00022491"/>
    </source>
</evidence>
<dbReference type="InterPro" id="IPR001647">
    <property type="entry name" value="HTH_TetR"/>
</dbReference>
<reference evidence="10" key="1">
    <citation type="journal article" date="2019" name="Int. J. Syst. Evol. Microbiol.">
        <title>The Global Catalogue of Microorganisms (GCM) 10K type strain sequencing project: providing services to taxonomists for standard genome sequencing and annotation.</title>
        <authorList>
            <consortium name="The Broad Institute Genomics Platform"/>
            <consortium name="The Broad Institute Genome Sequencing Center for Infectious Disease"/>
            <person name="Wu L."/>
            <person name="Ma J."/>
        </authorList>
    </citation>
    <scope>NUCLEOTIDE SEQUENCE [LARGE SCALE GENOMIC DNA]</scope>
    <source>
        <strain evidence="10">KCTC 19466</strain>
    </source>
</reference>
<keyword evidence="10" id="KW-1185">Reference proteome</keyword>
<dbReference type="InterPro" id="IPR001387">
    <property type="entry name" value="Cro/C1-type_HTH"/>
</dbReference>
<dbReference type="EMBL" id="BMXK01000001">
    <property type="protein sequence ID" value="GHC99007.1"/>
    <property type="molecule type" value="Genomic_DNA"/>
</dbReference>
<proteinExistence type="predicted"/>
<feature type="DNA-binding region" description="H-T-H motif" evidence="5">
    <location>
        <begin position="130"/>
        <end position="149"/>
    </location>
</feature>
<comment type="caution">
    <text evidence="9">The sequence shown here is derived from an EMBL/GenBank/DDBJ whole genome shotgun (WGS) entry which is preliminary data.</text>
</comment>
<evidence type="ECO:0000256" key="6">
    <source>
        <dbReference type="SAM" id="MobiDB-lite"/>
    </source>
</evidence>
<evidence type="ECO:0000313" key="10">
    <source>
        <dbReference type="Proteomes" id="UP000642819"/>
    </source>
</evidence>
<evidence type="ECO:0000259" key="7">
    <source>
        <dbReference type="PROSITE" id="PS50943"/>
    </source>
</evidence>
<gene>
    <name evidence="9" type="ORF">GCM10008096_00660</name>
</gene>
<dbReference type="Proteomes" id="UP000642819">
    <property type="component" value="Unassembled WGS sequence"/>
</dbReference>
<evidence type="ECO:0000256" key="4">
    <source>
        <dbReference type="ARBA" id="ARBA00023163"/>
    </source>
</evidence>
<sequence length="297" mass="32666">MRYTQVARSVSRMSEISGPPRVGERAKEAIHSGGHSQRSVAAQMGLDETKLSKSLSGQRRFNAEELLALATATGVTVKWLLGEQSHVSATPPRPAAAAAPPASGEVAMRRRMVVEAAWTLFASRGFDAVRIADIAEEAGVSSASVHYYFAGKQELFSAALSYSVKLAFDRQIAWLSDIADPRDRLTRLLELQSPIGRTARLEWSIWLQTWSRLALEEPGNEDYVSSYRRWSATVRSTIAEGQEQGRFRPGDADAMTDELTSLLDGLGIKLMTGILDAKTLRRRISDYLDRAVLNRAG</sequence>
<dbReference type="InterPro" id="IPR009057">
    <property type="entry name" value="Homeodomain-like_sf"/>
</dbReference>
<keyword evidence="1" id="KW-0678">Repressor</keyword>
<dbReference type="SMART" id="SM00530">
    <property type="entry name" value="HTH_XRE"/>
    <property type="match status" value="2"/>
</dbReference>
<dbReference type="PROSITE" id="PS50977">
    <property type="entry name" value="HTH_TETR_2"/>
    <property type="match status" value="1"/>
</dbReference>
<protein>
    <submittedName>
        <fullName evidence="9">TetR family transcriptional regulator</fullName>
    </submittedName>
</protein>
<dbReference type="Gene3D" id="1.10.260.40">
    <property type="entry name" value="lambda repressor-like DNA-binding domains"/>
    <property type="match status" value="1"/>
</dbReference>
<dbReference type="Pfam" id="PF00440">
    <property type="entry name" value="TetR_N"/>
    <property type="match status" value="1"/>
</dbReference>
<evidence type="ECO:0000256" key="2">
    <source>
        <dbReference type="ARBA" id="ARBA00023015"/>
    </source>
</evidence>